<dbReference type="Pfam" id="PF03386">
    <property type="entry name" value="ENOD93"/>
    <property type="match status" value="1"/>
</dbReference>
<proteinExistence type="predicted"/>
<organism evidence="1 2">
    <name type="scientific">Riccia sorocarpa</name>
    <dbReference type="NCBI Taxonomy" id="122646"/>
    <lineage>
        <taxon>Eukaryota</taxon>
        <taxon>Viridiplantae</taxon>
        <taxon>Streptophyta</taxon>
        <taxon>Embryophyta</taxon>
        <taxon>Marchantiophyta</taxon>
        <taxon>Marchantiopsida</taxon>
        <taxon>Marchantiidae</taxon>
        <taxon>Marchantiales</taxon>
        <taxon>Ricciaceae</taxon>
        <taxon>Riccia</taxon>
    </lineage>
</organism>
<comment type="caution">
    <text evidence="1">The sequence shown here is derived from an EMBL/GenBank/DDBJ whole genome shotgun (WGS) entry which is preliminary data.</text>
</comment>
<sequence>MASAAREWWSQRREKMEGRECRTCSSRFMIPSVKEVAAATVDSVLHRDGKHSTNAEEERRLARAHECTNAGVKAGLEAGTYAGVISSIGTFAGVRFIPWAKANLNYTAQALIISAATVGTYFVVTEKTILACSRDASYARLERERASAQST</sequence>
<name>A0ABD3HFP4_9MARC</name>
<accession>A0ABD3HFP4</accession>
<dbReference type="InterPro" id="IPR005050">
    <property type="entry name" value="Enod93"/>
</dbReference>
<dbReference type="Proteomes" id="UP001633002">
    <property type="component" value="Unassembled WGS sequence"/>
</dbReference>
<dbReference type="PANTHER" id="PTHR33605">
    <property type="entry name" value="EARLY NODULIN-93"/>
    <property type="match status" value="1"/>
</dbReference>
<reference evidence="1 2" key="1">
    <citation type="submission" date="2024-09" db="EMBL/GenBank/DDBJ databases">
        <title>Chromosome-scale assembly of Riccia sorocarpa.</title>
        <authorList>
            <person name="Paukszto L."/>
        </authorList>
    </citation>
    <scope>NUCLEOTIDE SEQUENCE [LARGE SCALE GENOMIC DNA]</scope>
    <source>
        <strain evidence="1">LP-2024</strain>
        <tissue evidence="1">Aerial parts of the thallus</tissue>
    </source>
</reference>
<evidence type="ECO:0008006" key="3">
    <source>
        <dbReference type="Google" id="ProtNLM"/>
    </source>
</evidence>
<evidence type="ECO:0000313" key="2">
    <source>
        <dbReference type="Proteomes" id="UP001633002"/>
    </source>
</evidence>
<protein>
    <recommendedName>
        <fullName evidence="3">Early nodulin-93</fullName>
    </recommendedName>
</protein>
<dbReference type="AlphaFoldDB" id="A0ABD3HFP4"/>
<dbReference type="EMBL" id="JBJQOH010000004">
    <property type="protein sequence ID" value="KAL3690218.1"/>
    <property type="molecule type" value="Genomic_DNA"/>
</dbReference>
<evidence type="ECO:0000313" key="1">
    <source>
        <dbReference type="EMBL" id="KAL3690218.1"/>
    </source>
</evidence>
<keyword evidence="2" id="KW-1185">Reference proteome</keyword>
<gene>
    <name evidence="1" type="ORF">R1sor_016527</name>
</gene>
<dbReference type="PANTHER" id="PTHR33605:SF3">
    <property type="entry name" value="EARLY NODULIN-LIKE PROTEIN"/>
    <property type="match status" value="1"/>
</dbReference>